<reference evidence="2" key="1">
    <citation type="submission" date="2018-03" db="EMBL/GenBank/DDBJ databases">
        <title>Lachnoclostridium SNUG30370 gen.nov., sp.nov., isolated from human faeces.</title>
        <authorList>
            <person name="Seo B."/>
            <person name="Jeon K."/>
            <person name="Ko G."/>
        </authorList>
    </citation>
    <scope>NUCLEOTIDE SEQUENCE [LARGE SCALE GENOMIC DNA]</scope>
    <source>
        <strain evidence="2">SNUG30370</strain>
    </source>
</reference>
<dbReference type="GeneID" id="77469555"/>
<dbReference type="Gene3D" id="1.10.10.10">
    <property type="entry name" value="Winged helix-like DNA-binding domain superfamily/Winged helix DNA-binding domain"/>
    <property type="match status" value="1"/>
</dbReference>
<dbReference type="GO" id="GO:1901135">
    <property type="term" value="P:carbohydrate derivative metabolic process"/>
    <property type="evidence" value="ECO:0007669"/>
    <property type="project" value="InterPro"/>
</dbReference>
<dbReference type="AlphaFoldDB" id="A0A2T3G3B1"/>
<name>A0A2T3G3B1_9FIRM</name>
<sequence length="251" mass="29871">MNILLSRILKYLNGTLFLDDAYRFCVFFILHYQNFGDYSLEEVANELKTTPESILNFLKYLGFYDYQTFVETYYKHKRIRLEQIEERMENLNICTYVERIKVSNDNKEFLKKIEEVCTKIHESKRVILVGALYPMSIAVEFQTDLISFGKTVLQYHTYDKDMIFNENDYVIFTSSSGRSLEGFMYTRTNLSLQNTTSLLITQNPTYARRKLTTDTIQVPGRFDGINFNYQIMTIFDLIRVMYYQKYIEKQG</sequence>
<dbReference type="Proteomes" id="UP000241201">
    <property type="component" value="Unassembled WGS sequence"/>
</dbReference>
<dbReference type="GO" id="GO:0097367">
    <property type="term" value="F:carbohydrate derivative binding"/>
    <property type="evidence" value="ECO:0007669"/>
    <property type="project" value="InterPro"/>
</dbReference>
<evidence type="ECO:0000313" key="1">
    <source>
        <dbReference type="EMBL" id="PST42040.1"/>
    </source>
</evidence>
<dbReference type="EMBL" id="PYLP01000001">
    <property type="protein sequence ID" value="PST42040.1"/>
    <property type="molecule type" value="Genomic_DNA"/>
</dbReference>
<dbReference type="Gene3D" id="3.40.50.10490">
    <property type="entry name" value="Glucose-6-phosphate isomerase like protein, domain 1"/>
    <property type="match status" value="1"/>
</dbReference>
<dbReference type="InterPro" id="IPR036388">
    <property type="entry name" value="WH-like_DNA-bd_sf"/>
</dbReference>
<accession>A0A2T3G3B1</accession>
<dbReference type="InterPro" id="IPR046348">
    <property type="entry name" value="SIS_dom_sf"/>
</dbReference>
<organism evidence="1 2">
    <name type="scientific">Faecalibacillus faecis</name>
    <dbReference type="NCBI Taxonomy" id="1982628"/>
    <lineage>
        <taxon>Bacteria</taxon>
        <taxon>Bacillati</taxon>
        <taxon>Bacillota</taxon>
        <taxon>Erysipelotrichia</taxon>
        <taxon>Erysipelotrichales</taxon>
        <taxon>Coprobacillaceae</taxon>
        <taxon>Faecalibacillus</taxon>
    </lineage>
</organism>
<protein>
    <submittedName>
        <fullName evidence="1">MurR/RpiR family transcriptional regulator</fullName>
    </submittedName>
</protein>
<evidence type="ECO:0000313" key="2">
    <source>
        <dbReference type="Proteomes" id="UP000241201"/>
    </source>
</evidence>
<proteinExistence type="predicted"/>
<comment type="caution">
    <text evidence="1">The sequence shown here is derived from an EMBL/GenBank/DDBJ whole genome shotgun (WGS) entry which is preliminary data.</text>
</comment>
<dbReference type="RefSeq" id="WP_032090355.1">
    <property type="nucleotide sequence ID" value="NZ_DBGCOW010000033.1"/>
</dbReference>
<dbReference type="SUPFAM" id="SSF53697">
    <property type="entry name" value="SIS domain"/>
    <property type="match status" value="1"/>
</dbReference>
<keyword evidence="2" id="KW-1185">Reference proteome</keyword>
<gene>
    <name evidence="1" type="ORF">C7U55_00360</name>
</gene>